<feature type="transmembrane region" description="Helical" evidence="2">
    <location>
        <begin position="20"/>
        <end position="40"/>
    </location>
</feature>
<sequence>MSPYGRQSPADSPWPRLLAALVRGCLLITILLCAFVHGPVDEPHRTPTPPSTALTAVQSAAGHETPHGPHDHHTAEECVPAGVLRAPATQSSDQPPATDTAPLLTGAAAIAVRPPRRGRRRPHRRRRARPGRAALVRTSRWRI</sequence>
<gene>
    <name evidence="3" type="ORF">ABZ931_41145</name>
</gene>
<dbReference type="RefSeq" id="WP_359703558.1">
    <property type="nucleotide sequence ID" value="NZ_JBEYXT010000526.1"/>
</dbReference>
<accession>A0ABV3BDL5</accession>
<feature type="region of interest" description="Disordered" evidence="1">
    <location>
        <begin position="43"/>
        <end position="75"/>
    </location>
</feature>
<keyword evidence="2" id="KW-1133">Transmembrane helix</keyword>
<keyword evidence="2" id="KW-0472">Membrane</keyword>
<organism evidence="3 4">
    <name type="scientific">Streptomyces neyagawaensis</name>
    <dbReference type="NCBI Taxonomy" id="42238"/>
    <lineage>
        <taxon>Bacteria</taxon>
        <taxon>Bacillati</taxon>
        <taxon>Actinomycetota</taxon>
        <taxon>Actinomycetes</taxon>
        <taxon>Kitasatosporales</taxon>
        <taxon>Streptomycetaceae</taxon>
        <taxon>Streptomyces</taxon>
    </lineage>
</organism>
<evidence type="ECO:0008006" key="5">
    <source>
        <dbReference type="Google" id="ProtNLM"/>
    </source>
</evidence>
<evidence type="ECO:0000313" key="3">
    <source>
        <dbReference type="EMBL" id="MEU6807309.1"/>
    </source>
</evidence>
<reference evidence="3 4" key="1">
    <citation type="submission" date="2024-06" db="EMBL/GenBank/DDBJ databases">
        <title>The Natural Products Discovery Center: Release of the First 8490 Sequenced Strains for Exploring Actinobacteria Biosynthetic Diversity.</title>
        <authorList>
            <person name="Kalkreuter E."/>
            <person name="Kautsar S.A."/>
            <person name="Yang D."/>
            <person name="Bader C.D."/>
            <person name="Teijaro C.N."/>
            <person name="Fluegel L."/>
            <person name="Davis C.M."/>
            <person name="Simpson J.R."/>
            <person name="Lauterbach L."/>
            <person name="Steele A.D."/>
            <person name="Gui C."/>
            <person name="Meng S."/>
            <person name="Li G."/>
            <person name="Viehrig K."/>
            <person name="Ye F."/>
            <person name="Su P."/>
            <person name="Kiefer A.F."/>
            <person name="Nichols A."/>
            <person name="Cepeda A.J."/>
            <person name="Yan W."/>
            <person name="Fan B."/>
            <person name="Jiang Y."/>
            <person name="Adhikari A."/>
            <person name="Zheng C.-J."/>
            <person name="Schuster L."/>
            <person name="Cowan T.M."/>
            <person name="Smanski M.J."/>
            <person name="Chevrette M.G."/>
            <person name="De Carvalho L.P.S."/>
            <person name="Shen B."/>
        </authorList>
    </citation>
    <scope>NUCLEOTIDE SEQUENCE [LARGE SCALE GENOMIC DNA]</scope>
    <source>
        <strain evidence="3 4">NPDC046851</strain>
    </source>
</reference>
<name>A0ABV3BDL5_9ACTN</name>
<evidence type="ECO:0000256" key="2">
    <source>
        <dbReference type="SAM" id="Phobius"/>
    </source>
</evidence>
<feature type="compositionally biased region" description="Basic residues" evidence="1">
    <location>
        <begin position="114"/>
        <end position="130"/>
    </location>
</feature>
<feature type="compositionally biased region" description="Polar residues" evidence="1">
    <location>
        <begin position="88"/>
        <end position="97"/>
    </location>
</feature>
<keyword evidence="4" id="KW-1185">Reference proteome</keyword>
<protein>
    <recommendedName>
        <fullName evidence="5">Secreted protein</fullName>
    </recommendedName>
</protein>
<feature type="compositionally biased region" description="Basic and acidic residues" evidence="1">
    <location>
        <begin position="64"/>
        <end position="75"/>
    </location>
</feature>
<proteinExistence type="predicted"/>
<evidence type="ECO:0000256" key="1">
    <source>
        <dbReference type="SAM" id="MobiDB-lite"/>
    </source>
</evidence>
<evidence type="ECO:0000313" key="4">
    <source>
        <dbReference type="Proteomes" id="UP001551189"/>
    </source>
</evidence>
<keyword evidence="2" id="KW-0812">Transmembrane</keyword>
<dbReference type="EMBL" id="JBEYXT010000526">
    <property type="protein sequence ID" value="MEU6807309.1"/>
    <property type="molecule type" value="Genomic_DNA"/>
</dbReference>
<dbReference type="Proteomes" id="UP001551189">
    <property type="component" value="Unassembled WGS sequence"/>
</dbReference>
<comment type="caution">
    <text evidence="3">The sequence shown here is derived from an EMBL/GenBank/DDBJ whole genome shotgun (WGS) entry which is preliminary data.</text>
</comment>
<feature type="region of interest" description="Disordered" evidence="1">
    <location>
        <begin position="87"/>
        <end position="143"/>
    </location>
</feature>